<gene>
    <name evidence="2" type="ORF">HYH02_015306</name>
</gene>
<feature type="compositionally biased region" description="Low complexity" evidence="1">
    <location>
        <begin position="43"/>
        <end position="63"/>
    </location>
</feature>
<evidence type="ECO:0000313" key="2">
    <source>
        <dbReference type="EMBL" id="KAG2423606.1"/>
    </source>
</evidence>
<evidence type="ECO:0000313" key="3">
    <source>
        <dbReference type="Proteomes" id="UP000613740"/>
    </source>
</evidence>
<keyword evidence="3" id="KW-1185">Reference proteome</keyword>
<dbReference type="AlphaFoldDB" id="A0A835SPF5"/>
<name>A0A835SPF5_9CHLO</name>
<protein>
    <submittedName>
        <fullName evidence="2">Uncharacterized protein</fullName>
    </submittedName>
</protein>
<dbReference type="Proteomes" id="UP000613740">
    <property type="component" value="Unassembled WGS sequence"/>
</dbReference>
<reference evidence="2" key="1">
    <citation type="journal article" date="2020" name="bioRxiv">
        <title>Comparative genomics of Chlamydomonas.</title>
        <authorList>
            <person name="Craig R.J."/>
            <person name="Hasan A.R."/>
            <person name="Ness R.W."/>
            <person name="Keightley P.D."/>
        </authorList>
    </citation>
    <scope>NUCLEOTIDE SEQUENCE</scope>
    <source>
        <strain evidence="2">CCAP 11/173</strain>
    </source>
</reference>
<evidence type="ECO:0000256" key="1">
    <source>
        <dbReference type="SAM" id="MobiDB-lite"/>
    </source>
</evidence>
<accession>A0A835SPF5</accession>
<comment type="caution">
    <text evidence="2">The sequence shown here is derived from an EMBL/GenBank/DDBJ whole genome shotgun (WGS) entry which is preliminary data.</text>
</comment>
<feature type="region of interest" description="Disordered" evidence="1">
    <location>
        <begin position="25"/>
        <end position="85"/>
    </location>
</feature>
<proteinExistence type="predicted"/>
<dbReference type="EMBL" id="JAEHOD010000140">
    <property type="protein sequence ID" value="KAG2423606.1"/>
    <property type="molecule type" value="Genomic_DNA"/>
</dbReference>
<sequence length="120" mass="12430">MTGCSSAGLAARWQPPAVGALVERAARAGGAGRAPEPFGTEQAAGEAAGEAARGGAAGEAARGGAAGEEEDDWRDLPWLNSNPVGVPTERELYVERGRRPKYRLLLVRRGPGAVSVPVRR</sequence>
<dbReference type="OrthoDB" id="47276at2759"/>
<organism evidence="2 3">
    <name type="scientific">Chlamydomonas schloesseri</name>
    <dbReference type="NCBI Taxonomy" id="2026947"/>
    <lineage>
        <taxon>Eukaryota</taxon>
        <taxon>Viridiplantae</taxon>
        <taxon>Chlorophyta</taxon>
        <taxon>core chlorophytes</taxon>
        <taxon>Chlorophyceae</taxon>
        <taxon>CS clade</taxon>
        <taxon>Chlamydomonadales</taxon>
        <taxon>Chlamydomonadaceae</taxon>
        <taxon>Chlamydomonas</taxon>
    </lineage>
</organism>